<evidence type="ECO:0000256" key="6">
    <source>
        <dbReference type="RuleBase" id="RU363041"/>
    </source>
</evidence>
<dbReference type="PANTHER" id="PTHR43701">
    <property type="entry name" value="MEMBRANE TRANSPORTER PROTEIN MJ0441-RELATED"/>
    <property type="match status" value="1"/>
</dbReference>
<comment type="similarity">
    <text evidence="2 6">Belongs to the 4-toluene sulfonate uptake permease (TSUP) (TC 2.A.102) family.</text>
</comment>
<keyword evidence="3 6" id="KW-0812">Transmembrane</keyword>
<dbReference type="EMBL" id="LSGP01000025">
    <property type="protein sequence ID" value="KYZ75172.1"/>
    <property type="molecule type" value="Genomic_DNA"/>
</dbReference>
<dbReference type="PANTHER" id="PTHR43701:SF2">
    <property type="entry name" value="MEMBRANE TRANSPORTER PROTEIN YJNA-RELATED"/>
    <property type="match status" value="1"/>
</dbReference>
<sequence>MPQAAKMVGTGFGIGILSGLLGVGGGVFLVPLLVGVFGIAQHLAQGISLAVVIPTAIVSSLIYSLHGSVDYLTALQLIAGSVVGASIGAKLMKRLPADQLKRLFAFMLILVGLRMIIS</sequence>
<dbReference type="Proteomes" id="UP000076268">
    <property type="component" value="Unassembled WGS sequence"/>
</dbReference>
<feature type="transmembrane region" description="Helical" evidence="6">
    <location>
        <begin position="12"/>
        <end position="40"/>
    </location>
</feature>
<protein>
    <recommendedName>
        <fullName evidence="6">Probable membrane transporter protein</fullName>
    </recommendedName>
</protein>
<dbReference type="AlphaFoldDB" id="A0A154BMM4"/>
<evidence type="ECO:0000256" key="1">
    <source>
        <dbReference type="ARBA" id="ARBA00004141"/>
    </source>
</evidence>
<dbReference type="InterPro" id="IPR002781">
    <property type="entry name" value="TM_pro_TauE-like"/>
</dbReference>
<gene>
    <name evidence="7" type="ORF">AXX12_13460</name>
</gene>
<dbReference type="OrthoDB" id="9791444at2"/>
<evidence type="ECO:0000256" key="3">
    <source>
        <dbReference type="ARBA" id="ARBA00022692"/>
    </source>
</evidence>
<keyword evidence="6" id="KW-1003">Cell membrane</keyword>
<name>A0A154BMM4_ANASB</name>
<feature type="transmembrane region" description="Helical" evidence="6">
    <location>
        <begin position="47"/>
        <end position="65"/>
    </location>
</feature>
<organism evidence="7 8">
    <name type="scientific">Anaerosporomusa subterranea</name>
    <dbReference type="NCBI Taxonomy" id="1794912"/>
    <lineage>
        <taxon>Bacteria</taxon>
        <taxon>Bacillati</taxon>
        <taxon>Bacillota</taxon>
        <taxon>Negativicutes</taxon>
        <taxon>Acetonemataceae</taxon>
        <taxon>Anaerosporomusa</taxon>
    </lineage>
</organism>
<accession>A0A154BMM4</accession>
<comment type="caution">
    <text evidence="7">The sequence shown here is derived from an EMBL/GenBank/DDBJ whole genome shotgun (WGS) entry which is preliminary data.</text>
</comment>
<feature type="transmembrane region" description="Helical" evidence="6">
    <location>
        <begin position="100"/>
        <end position="117"/>
    </location>
</feature>
<dbReference type="InterPro" id="IPR051598">
    <property type="entry name" value="TSUP/Inactive_protease-like"/>
</dbReference>
<keyword evidence="8" id="KW-1185">Reference proteome</keyword>
<reference evidence="7 8" key="1">
    <citation type="submission" date="2016-02" db="EMBL/GenBank/DDBJ databases">
        <title>Anaerosporomusa subterraneum gen. nov., sp. nov., a spore-forming obligate anaerobe isolated from saprolite.</title>
        <authorList>
            <person name="Choi J.K."/>
            <person name="Shah M."/>
            <person name="Yee N."/>
        </authorList>
    </citation>
    <scope>NUCLEOTIDE SEQUENCE [LARGE SCALE GENOMIC DNA]</scope>
    <source>
        <strain evidence="7 8">RU4</strain>
    </source>
</reference>
<dbReference type="Pfam" id="PF01925">
    <property type="entry name" value="TauE"/>
    <property type="match status" value="1"/>
</dbReference>
<keyword evidence="4 6" id="KW-1133">Transmembrane helix</keyword>
<keyword evidence="5 6" id="KW-0472">Membrane</keyword>
<evidence type="ECO:0000256" key="4">
    <source>
        <dbReference type="ARBA" id="ARBA00022989"/>
    </source>
</evidence>
<dbReference type="STRING" id="1794912.AXX12_13460"/>
<proteinExistence type="inferred from homology"/>
<comment type="subcellular location">
    <subcellularLocation>
        <location evidence="6">Cell membrane</location>
        <topology evidence="6">Multi-pass membrane protein</topology>
    </subcellularLocation>
    <subcellularLocation>
        <location evidence="1">Membrane</location>
        <topology evidence="1">Multi-pass membrane protein</topology>
    </subcellularLocation>
</comment>
<dbReference type="RefSeq" id="WP_074431383.1">
    <property type="nucleotide sequence ID" value="NZ_LSGP01000025.1"/>
</dbReference>
<evidence type="ECO:0000256" key="2">
    <source>
        <dbReference type="ARBA" id="ARBA00009142"/>
    </source>
</evidence>
<evidence type="ECO:0000313" key="7">
    <source>
        <dbReference type="EMBL" id="KYZ75172.1"/>
    </source>
</evidence>
<evidence type="ECO:0000256" key="5">
    <source>
        <dbReference type="ARBA" id="ARBA00023136"/>
    </source>
</evidence>
<dbReference type="GO" id="GO:0005886">
    <property type="term" value="C:plasma membrane"/>
    <property type="evidence" value="ECO:0007669"/>
    <property type="project" value="UniProtKB-SubCell"/>
</dbReference>
<evidence type="ECO:0000313" key="8">
    <source>
        <dbReference type="Proteomes" id="UP000076268"/>
    </source>
</evidence>